<feature type="compositionally biased region" description="Low complexity" evidence="9">
    <location>
        <begin position="839"/>
        <end position="854"/>
    </location>
</feature>
<dbReference type="InterPro" id="IPR036691">
    <property type="entry name" value="Endo/exonu/phosph_ase_sf"/>
</dbReference>
<sequence length="854" mass="98219">MPGSGTGTGNVPMAVKSTLDIVRQRFKEDEIVHYIFEAYQIQGQEYLDRLLALVSSESGGTYAIIAFSYLRTPLTTANELIINKVFALNESFQLRQDGKGSITTMQFDLSTAEDRPIKYYYYPLKSQEYEEFVAKVISCKNSMYKCDPEAVLNFSWLNDYRQIGEVKQELKKREAEYIVYKDIIIYCATWNVNNKPCCDSNSPLRSWLACSEKSPDIYAIGIQELDTPTKAMLNSTQMQATVEQWTQKMVESLYPGVEYEVLRSVRLVGIMLIVIVRKQLRQHILRCQLNSVARGVLNTLGNKGGVAISLQLHEGNICFVNSHLAAHMGYVDERNKDYNAIVEGMRFDDRRTISDHDHIFWLGDLNYRIQEPPGQQRPGPLTDAQTYELLLQYDQLGQEMRKGRCFDGYTEGEIKFRPTYKYDPGTDNYDSSEKQRAPAYCDRVLWKGTRIEQLAYDSIMEIRQSDHKPVYAIFRAKIKKRDEIKYKKVQEEVLKAVDKRENDNQPQITVETVSIDFGRVRFNEPSMQDFNVYNNCPLPVDFRFKEKDMHDICEKYLQVDPRQDSLMIDSARSIRIKLLVDVRTVGNLLKKIRTSDNFDILILHVENGRDIFITVTGDYQPSCFGLSMETMCRTNRPLSEYTQEQIKHLMRDESPEYQVTMPREFFLLIDYLHRQGSNLEGCFNAHDSRYSLGGHFNAVRDWLDTWSNEEFPGNVQTAAQALMLLLELPEQSLLEPFVEDLLASSSKSKAMDYIALLSAPKRNVFMHLCMFLREGILCQYYDLQQVALIFGRILLRGSSSSSRMDYNSRCIQFMRFFIDSDISDSALGNGHASGSGNIQAKSSTSATFSSSQSR</sequence>
<evidence type="ECO:0000256" key="1">
    <source>
        <dbReference type="ARBA" id="ARBA00004146"/>
    </source>
</evidence>
<evidence type="ECO:0000256" key="2">
    <source>
        <dbReference type="ARBA" id="ARBA00004580"/>
    </source>
</evidence>
<dbReference type="InterPro" id="IPR013783">
    <property type="entry name" value="Ig-like_fold"/>
</dbReference>
<reference evidence="12 13" key="1">
    <citation type="journal article" date="2007" name="Nature">
        <title>Evolution of genes and genomes on the Drosophila phylogeny.</title>
        <authorList>
            <consortium name="Drosophila 12 Genomes Consortium"/>
            <person name="Clark A.G."/>
            <person name="Eisen M.B."/>
            <person name="Smith D.R."/>
            <person name="Bergman C.M."/>
            <person name="Oliver B."/>
            <person name="Markow T.A."/>
            <person name="Kaufman T.C."/>
            <person name="Kellis M."/>
            <person name="Gelbart W."/>
            <person name="Iyer V.N."/>
            <person name="Pollard D.A."/>
            <person name="Sackton T.B."/>
            <person name="Larracuente A.M."/>
            <person name="Singh N.D."/>
            <person name="Abad J.P."/>
            <person name="Abt D.N."/>
            <person name="Adryan B."/>
            <person name="Aguade M."/>
            <person name="Akashi H."/>
            <person name="Anderson W.W."/>
            <person name="Aquadro C.F."/>
            <person name="Ardell D.H."/>
            <person name="Arguello R."/>
            <person name="Artieri C.G."/>
            <person name="Barbash D.A."/>
            <person name="Barker D."/>
            <person name="Barsanti P."/>
            <person name="Batterham P."/>
            <person name="Batzoglou S."/>
            <person name="Begun D."/>
            <person name="Bhutkar A."/>
            <person name="Blanco E."/>
            <person name="Bosak S.A."/>
            <person name="Bradley R.K."/>
            <person name="Brand A.D."/>
            <person name="Brent M.R."/>
            <person name="Brooks A.N."/>
            <person name="Brown R.H."/>
            <person name="Butlin R.K."/>
            <person name="Caggese C."/>
            <person name="Calvi B.R."/>
            <person name="Bernardo de Carvalho A."/>
            <person name="Caspi A."/>
            <person name="Castrezana S."/>
            <person name="Celniker S.E."/>
            <person name="Chang J.L."/>
            <person name="Chapple C."/>
            <person name="Chatterji S."/>
            <person name="Chinwalla A."/>
            <person name="Civetta A."/>
            <person name="Clifton S.W."/>
            <person name="Comeron J.M."/>
            <person name="Costello J.C."/>
            <person name="Coyne J.A."/>
            <person name="Daub J."/>
            <person name="David R.G."/>
            <person name="Delcher A.L."/>
            <person name="Delehaunty K."/>
            <person name="Do C.B."/>
            <person name="Ebling H."/>
            <person name="Edwards K."/>
            <person name="Eickbush T."/>
            <person name="Evans J.D."/>
            <person name="Filipski A."/>
            <person name="Findeiss S."/>
            <person name="Freyhult E."/>
            <person name="Fulton L."/>
            <person name="Fulton R."/>
            <person name="Garcia A.C."/>
            <person name="Gardiner A."/>
            <person name="Garfield D.A."/>
            <person name="Garvin B.E."/>
            <person name="Gibson G."/>
            <person name="Gilbert D."/>
            <person name="Gnerre S."/>
            <person name="Godfrey J."/>
            <person name="Good R."/>
            <person name="Gotea V."/>
            <person name="Gravely B."/>
            <person name="Greenberg A.J."/>
            <person name="Griffiths-Jones S."/>
            <person name="Gross S."/>
            <person name="Guigo R."/>
            <person name="Gustafson E.A."/>
            <person name="Haerty W."/>
            <person name="Hahn M.W."/>
            <person name="Halligan D.L."/>
            <person name="Halpern A.L."/>
            <person name="Halter G.M."/>
            <person name="Han M.V."/>
            <person name="Heger A."/>
            <person name="Hillier L."/>
            <person name="Hinrichs A.S."/>
            <person name="Holmes I."/>
            <person name="Hoskins R.A."/>
            <person name="Hubisz M.J."/>
            <person name="Hultmark D."/>
            <person name="Huntley M.A."/>
            <person name="Jaffe D.B."/>
            <person name="Jagadeeshan S."/>
            <person name="Jeck W.R."/>
            <person name="Johnson J."/>
            <person name="Jones C.D."/>
            <person name="Jordan W.C."/>
            <person name="Karpen G.H."/>
            <person name="Kataoka E."/>
            <person name="Keightley P.D."/>
            <person name="Kheradpour P."/>
            <person name="Kirkness E.F."/>
            <person name="Koerich L.B."/>
            <person name="Kristiansen K."/>
            <person name="Kudrna D."/>
            <person name="Kulathinal R.J."/>
            <person name="Kumar S."/>
            <person name="Kwok R."/>
            <person name="Lander E."/>
            <person name="Langley C.H."/>
            <person name="Lapoint R."/>
            <person name="Lazzaro B.P."/>
            <person name="Lee S.J."/>
            <person name="Levesque L."/>
            <person name="Li R."/>
            <person name="Lin C.F."/>
            <person name="Lin M.F."/>
            <person name="Lindblad-Toh K."/>
            <person name="Llopart A."/>
            <person name="Long M."/>
            <person name="Low L."/>
            <person name="Lozovsky E."/>
            <person name="Lu J."/>
            <person name="Luo M."/>
            <person name="Machado C.A."/>
            <person name="Makalowski W."/>
            <person name="Marzo M."/>
            <person name="Matsuda M."/>
            <person name="Matzkin L."/>
            <person name="McAllister B."/>
            <person name="McBride C.S."/>
            <person name="McKernan B."/>
            <person name="McKernan K."/>
            <person name="Mendez-Lago M."/>
            <person name="Minx P."/>
            <person name="Mollenhauer M.U."/>
            <person name="Montooth K."/>
            <person name="Mount S.M."/>
            <person name="Mu X."/>
            <person name="Myers E."/>
            <person name="Negre B."/>
            <person name="Newfeld S."/>
            <person name="Nielsen R."/>
            <person name="Noor M.A."/>
            <person name="O'Grady P."/>
            <person name="Pachter L."/>
            <person name="Papaceit M."/>
            <person name="Parisi M.J."/>
            <person name="Parisi M."/>
            <person name="Parts L."/>
            <person name="Pedersen J.S."/>
            <person name="Pesole G."/>
            <person name="Phillippy A.M."/>
            <person name="Ponting C.P."/>
            <person name="Pop M."/>
            <person name="Porcelli D."/>
            <person name="Powell J.R."/>
            <person name="Prohaska S."/>
            <person name="Pruitt K."/>
            <person name="Puig M."/>
            <person name="Quesneville H."/>
            <person name="Ram K.R."/>
            <person name="Rand D."/>
            <person name="Rasmussen M.D."/>
            <person name="Reed L.K."/>
            <person name="Reenan R."/>
            <person name="Reily A."/>
            <person name="Remington K.A."/>
            <person name="Rieger T.T."/>
            <person name="Ritchie M.G."/>
            <person name="Robin C."/>
            <person name="Rogers Y.H."/>
            <person name="Rohde C."/>
            <person name="Rozas J."/>
            <person name="Rubenfield M.J."/>
            <person name="Ruiz A."/>
            <person name="Russo S."/>
            <person name="Salzberg S.L."/>
            <person name="Sanchez-Gracia A."/>
            <person name="Saranga D.J."/>
            <person name="Sato H."/>
            <person name="Schaeffer S.W."/>
            <person name="Schatz M.C."/>
            <person name="Schlenke T."/>
            <person name="Schwartz R."/>
            <person name="Segarra C."/>
            <person name="Singh R.S."/>
            <person name="Sirot L."/>
            <person name="Sirota M."/>
            <person name="Sisneros N.B."/>
            <person name="Smith C.D."/>
            <person name="Smith T.F."/>
            <person name="Spieth J."/>
            <person name="Stage D.E."/>
            <person name="Stark A."/>
            <person name="Stephan W."/>
            <person name="Strausberg R.L."/>
            <person name="Strempel S."/>
            <person name="Sturgill D."/>
            <person name="Sutton G."/>
            <person name="Sutton G.G."/>
            <person name="Tao W."/>
            <person name="Teichmann S."/>
            <person name="Tobari Y.N."/>
            <person name="Tomimura Y."/>
            <person name="Tsolas J.M."/>
            <person name="Valente V.L."/>
            <person name="Venter E."/>
            <person name="Venter J.C."/>
            <person name="Vicario S."/>
            <person name="Vieira F.G."/>
            <person name="Vilella A.J."/>
            <person name="Villasante A."/>
            <person name="Walenz B."/>
            <person name="Wang J."/>
            <person name="Wasserman M."/>
            <person name="Watts T."/>
            <person name="Wilson D."/>
            <person name="Wilson R.K."/>
            <person name="Wing R.A."/>
            <person name="Wolfner M.F."/>
            <person name="Wong A."/>
            <person name="Wong G.K."/>
            <person name="Wu C.I."/>
            <person name="Wu G."/>
            <person name="Yamamoto D."/>
            <person name="Yang H.P."/>
            <person name="Yang S.P."/>
            <person name="Yorke J.A."/>
            <person name="Yoshida K."/>
            <person name="Zdobnov E."/>
            <person name="Zhang P."/>
            <person name="Zhang Y."/>
            <person name="Zimin A.V."/>
            <person name="Baldwin J."/>
            <person name="Abdouelleil A."/>
            <person name="Abdulkadir J."/>
            <person name="Abebe A."/>
            <person name="Abera B."/>
            <person name="Abreu J."/>
            <person name="Acer S.C."/>
            <person name="Aftuck L."/>
            <person name="Alexander A."/>
            <person name="An P."/>
            <person name="Anderson E."/>
            <person name="Anderson S."/>
            <person name="Arachi H."/>
            <person name="Azer M."/>
            <person name="Bachantsang P."/>
            <person name="Barry A."/>
            <person name="Bayul T."/>
            <person name="Berlin A."/>
            <person name="Bessette D."/>
            <person name="Bloom T."/>
            <person name="Blye J."/>
            <person name="Boguslavskiy L."/>
            <person name="Bonnet C."/>
            <person name="Boukhgalter B."/>
            <person name="Bourzgui I."/>
            <person name="Brown A."/>
            <person name="Cahill P."/>
            <person name="Channer S."/>
            <person name="Cheshatsang Y."/>
            <person name="Chuda L."/>
            <person name="Citroen M."/>
            <person name="Collymore A."/>
            <person name="Cooke P."/>
            <person name="Costello M."/>
            <person name="D'Aco K."/>
            <person name="Daza R."/>
            <person name="De Haan G."/>
            <person name="DeGray S."/>
            <person name="DeMaso C."/>
            <person name="Dhargay N."/>
            <person name="Dooley K."/>
            <person name="Dooley E."/>
            <person name="Doricent M."/>
            <person name="Dorje P."/>
            <person name="Dorjee K."/>
            <person name="Dupes A."/>
            <person name="Elong R."/>
            <person name="Falk J."/>
            <person name="Farina A."/>
            <person name="Faro S."/>
            <person name="Ferguson D."/>
            <person name="Fisher S."/>
            <person name="Foley C.D."/>
            <person name="Franke A."/>
            <person name="Friedrich D."/>
            <person name="Gadbois L."/>
            <person name="Gearin G."/>
            <person name="Gearin C.R."/>
            <person name="Giannoukos G."/>
            <person name="Goode T."/>
            <person name="Graham J."/>
            <person name="Grandbois E."/>
            <person name="Grewal S."/>
            <person name="Gyaltsen K."/>
            <person name="Hafez N."/>
            <person name="Hagos B."/>
            <person name="Hall J."/>
            <person name="Henson C."/>
            <person name="Hollinger A."/>
            <person name="Honan T."/>
            <person name="Huard M.D."/>
            <person name="Hughes L."/>
            <person name="Hurhula B."/>
            <person name="Husby M.E."/>
            <person name="Kamat A."/>
            <person name="Kanga B."/>
            <person name="Kashin S."/>
            <person name="Khazanovich D."/>
            <person name="Kisner P."/>
            <person name="Lance K."/>
            <person name="Lara M."/>
            <person name="Lee W."/>
            <person name="Lennon N."/>
            <person name="Letendre F."/>
            <person name="LeVine R."/>
            <person name="Lipovsky A."/>
            <person name="Liu X."/>
            <person name="Liu J."/>
            <person name="Liu S."/>
            <person name="Lokyitsang T."/>
            <person name="Lokyitsang Y."/>
            <person name="Lubonja R."/>
            <person name="Lui A."/>
            <person name="MacDonald P."/>
            <person name="Magnisalis V."/>
            <person name="Maru K."/>
            <person name="Matthews C."/>
            <person name="McCusker W."/>
            <person name="McDonough S."/>
            <person name="Mehta T."/>
            <person name="Meldrim J."/>
            <person name="Meneus L."/>
            <person name="Mihai O."/>
            <person name="Mihalev A."/>
            <person name="Mihova T."/>
            <person name="Mittelman R."/>
            <person name="Mlenga V."/>
            <person name="Montmayeur A."/>
            <person name="Mulrain L."/>
            <person name="Navidi A."/>
            <person name="Naylor J."/>
            <person name="Negash T."/>
            <person name="Nguyen T."/>
            <person name="Nguyen N."/>
            <person name="Nicol R."/>
            <person name="Norbu C."/>
            <person name="Norbu N."/>
            <person name="Novod N."/>
            <person name="O'Neill B."/>
            <person name="Osman S."/>
            <person name="Markiewicz E."/>
            <person name="Oyono O.L."/>
            <person name="Patti C."/>
            <person name="Phunkhang P."/>
            <person name="Pierre F."/>
            <person name="Priest M."/>
            <person name="Raghuraman S."/>
            <person name="Rege F."/>
            <person name="Reyes R."/>
            <person name="Rise C."/>
            <person name="Rogov P."/>
            <person name="Ross K."/>
            <person name="Ryan E."/>
            <person name="Settipalli S."/>
            <person name="Shea T."/>
            <person name="Sherpa N."/>
            <person name="Shi L."/>
            <person name="Shih D."/>
            <person name="Sparrow T."/>
            <person name="Spaulding J."/>
            <person name="Stalker J."/>
            <person name="Stange-Thomann N."/>
            <person name="Stavropoulos S."/>
            <person name="Stone C."/>
            <person name="Strader C."/>
            <person name="Tesfaye S."/>
            <person name="Thomson T."/>
            <person name="Thoulutsang Y."/>
            <person name="Thoulutsang D."/>
            <person name="Topham K."/>
            <person name="Topping I."/>
            <person name="Tsamla T."/>
            <person name="Vassiliev H."/>
            <person name="Vo A."/>
            <person name="Wangchuk T."/>
            <person name="Wangdi T."/>
            <person name="Weiand M."/>
            <person name="Wilkinson J."/>
            <person name="Wilson A."/>
            <person name="Yadav S."/>
            <person name="Young G."/>
            <person name="Yu Q."/>
            <person name="Zembek L."/>
            <person name="Zhong D."/>
            <person name="Zimmer A."/>
            <person name="Zwirko Z."/>
            <person name="Jaffe D.B."/>
            <person name="Alvarez P."/>
            <person name="Brockman W."/>
            <person name="Butler J."/>
            <person name="Chin C."/>
            <person name="Gnerre S."/>
            <person name="Grabherr M."/>
            <person name="Kleber M."/>
            <person name="Mauceli E."/>
            <person name="MacCallum I."/>
        </authorList>
    </citation>
    <scope>NUCLEOTIDE SEQUENCE [LARGE SCALE GENOMIC DNA]</scope>
    <source>
        <strain evidence="13">Tucson 14030-0811.24</strain>
    </source>
</reference>
<comment type="similarity">
    <text evidence="3">Belongs to the inositol 1,4,5-trisphosphate 5-phosphatase type II family.</text>
</comment>
<keyword evidence="5" id="KW-0378">Hydrolase</keyword>
<dbReference type="FunFam" id="3.60.10.10:FF:000004">
    <property type="entry name" value="Type II inositol 1,4,5-trisphosphate 5-phosphatase"/>
    <property type="match status" value="1"/>
</dbReference>
<dbReference type="GO" id="GO:0007165">
    <property type="term" value="P:signal transduction"/>
    <property type="evidence" value="ECO:0007669"/>
    <property type="project" value="InterPro"/>
</dbReference>
<dbReference type="Pfam" id="PF16776">
    <property type="entry name" value="INPP5B_PH"/>
    <property type="match status" value="1"/>
</dbReference>
<keyword evidence="8" id="KW-0968">Cytoplasmic vesicle</keyword>
<dbReference type="GO" id="GO:0004439">
    <property type="term" value="F:phosphatidylinositol-4,5-bisphosphate 5-phosphatase activity"/>
    <property type="evidence" value="ECO:0007669"/>
    <property type="project" value="TreeGrafter"/>
</dbReference>
<dbReference type="Proteomes" id="UP000007798">
    <property type="component" value="Unassembled WGS sequence"/>
</dbReference>
<dbReference type="PANTHER" id="PTHR11200:SF300">
    <property type="entry name" value="TYPE II INOSITOL 1,4,5-TRISPHOSPHATE 5-PHOSPHATASE"/>
    <property type="match status" value="1"/>
</dbReference>
<dbReference type="SMART" id="SM00324">
    <property type="entry name" value="RhoGAP"/>
    <property type="match status" value="1"/>
</dbReference>
<dbReference type="STRING" id="7260.A0A0Q9X604"/>
<dbReference type="InterPro" id="IPR000198">
    <property type="entry name" value="RhoGAP_dom"/>
</dbReference>
<dbReference type="InterPro" id="IPR000300">
    <property type="entry name" value="IPPc"/>
</dbReference>
<keyword evidence="4" id="KW-0967">Endosome</keyword>
<dbReference type="InterPro" id="IPR047078">
    <property type="entry name" value="RhoGAP_OCRL1"/>
</dbReference>
<evidence type="ECO:0000256" key="6">
    <source>
        <dbReference type="ARBA" id="ARBA00023098"/>
    </source>
</evidence>
<dbReference type="InterPro" id="IPR008936">
    <property type="entry name" value="Rho_GTPase_activation_prot"/>
</dbReference>
<dbReference type="EMBL" id="CH964239">
    <property type="protein sequence ID" value="KRF99602.1"/>
    <property type="molecule type" value="Genomic_DNA"/>
</dbReference>
<dbReference type="Gene3D" id="2.30.29.110">
    <property type="match status" value="1"/>
</dbReference>
<dbReference type="SUPFAM" id="SSF56219">
    <property type="entry name" value="DNase I-like"/>
    <property type="match status" value="1"/>
</dbReference>
<evidence type="ECO:0000313" key="13">
    <source>
        <dbReference type="Proteomes" id="UP000007798"/>
    </source>
</evidence>
<dbReference type="InterPro" id="IPR031896">
    <property type="entry name" value="INPP5B_PH_dom"/>
</dbReference>
<name>A0A0Q9X604_DROWI</name>
<dbReference type="InParanoid" id="A0A0Q9X604"/>
<evidence type="ECO:0000259" key="10">
    <source>
        <dbReference type="SMART" id="SM00128"/>
    </source>
</evidence>
<keyword evidence="13" id="KW-1185">Reference proteome</keyword>
<keyword evidence="7" id="KW-0472">Membrane</keyword>
<dbReference type="GO" id="GO:0052745">
    <property type="term" value="F:inositol phosphate phosphatase activity"/>
    <property type="evidence" value="ECO:0007669"/>
    <property type="project" value="InterPro"/>
</dbReference>
<dbReference type="FunFam" id="2.30.29.110:FF:000004">
    <property type="entry name" value="Inositol polyphosphate 5-phosphatase OCRL-1-like Protein"/>
    <property type="match status" value="1"/>
</dbReference>
<dbReference type="GO" id="GO:0030670">
    <property type="term" value="C:phagocytic vesicle membrane"/>
    <property type="evidence" value="ECO:0007669"/>
    <property type="project" value="UniProtKB-SubCell"/>
</dbReference>
<dbReference type="InterPro" id="IPR037793">
    <property type="entry name" value="OCRL1/INPP5B_INPP5c"/>
</dbReference>
<dbReference type="Pfam" id="PF21310">
    <property type="entry name" value="OCRL-like_ASH"/>
    <property type="match status" value="1"/>
</dbReference>
<dbReference type="PANTHER" id="PTHR11200">
    <property type="entry name" value="INOSITOL 5-PHOSPHATASE"/>
    <property type="match status" value="1"/>
</dbReference>
<feature type="region of interest" description="Disordered" evidence="9">
    <location>
        <begin position="834"/>
        <end position="854"/>
    </location>
</feature>
<dbReference type="Pfam" id="PF22669">
    <property type="entry name" value="Exo_endo_phos2"/>
    <property type="match status" value="1"/>
</dbReference>
<dbReference type="SMART" id="SM00128">
    <property type="entry name" value="IPPc"/>
    <property type="match status" value="1"/>
</dbReference>
<dbReference type="OrthoDB" id="7862313at2759"/>
<dbReference type="CDD" id="cd04380">
    <property type="entry name" value="RhoGAP_OCRL1"/>
    <property type="match status" value="1"/>
</dbReference>
<dbReference type="GO" id="GO:0031901">
    <property type="term" value="C:early endosome membrane"/>
    <property type="evidence" value="ECO:0007669"/>
    <property type="project" value="UniProtKB-SubCell"/>
</dbReference>
<feature type="domain" description="Rho-GAP" evidence="11">
    <location>
        <begin position="659"/>
        <end position="822"/>
    </location>
</feature>
<evidence type="ECO:0000259" key="11">
    <source>
        <dbReference type="SMART" id="SM00324"/>
    </source>
</evidence>
<organism evidence="12 13">
    <name type="scientific">Drosophila willistoni</name>
    <name type="common">Fruit fly</name>
    <dbReference type="NCBI Taxonomy" id="7260"/>
    <lineage>
        <taxon>Eukaryota</taxon>
        <taxon>Metazoa</taxon>
        <taxon>Ecdysozoa</taxon>
        <taxon>Arthropoda</taxon>
        <taxon>Hexapoda</taxon>
        <taxon>Insecta</taxon>
        <taxon>Pterygota</taxon>
        <taxon>Neoptera</taxon>
        <taxon>Endopterygota</taxon>
        <taxon>Diptera</taxon>
        <taxon>Brachycera</taxon>
        <taxon>Muscomorpha</taxon>
        <taxon>Ephydroidea</taxon>
        <taxon>Drosophilidae</taxon>
        <taxon>Drosophila</taxon>
        <taxon>Sophophora</taxon>
    </lineage>
</organism>
<dbReference type="FunCoup" id="A0A0Q9X604">
    <property type="interactions" value="1177"/>
</dbReference>
<proteinExistence type="inferred from homology"/>
<evidence type="ECO:0000256" key="7">
    <source>
        <dbReference type="ARBA" id="ARBA00023136"/>
    </source>
</evidence>
<protein>
    <submittedName>
        <fullName evidence="12">Uncharacterized protein</fullName>
    </submittedName>
</protein>
<dbReference type="SUPFAM" id="SSF48350">
    <property type="entry name" value="GTPase activation domain, GAP"/>
    <property type="match status" value="1"/>
</dbReference>
<dbReference type="GO" id="GO:0046856">
    <property type="term" value="P:phosphatidylinositol dephosphorylation"/>
    <property type="evidence" value="ECO:0007669"/>
    <property type="project" value="InterPro"/>
</dbReference>
<dbReference type="Gene3D" id="3.60.10.10">
    <property type="entry name" value="Endonuclease/exonuclease/phosphatase"/>
    <property type="match status" value="1"/>
</dbReference>
<evidence type="ECO:0000313" key="12">
    <source>
        <dbReference type="EMBL" id="KRF99602.1"/>
    </source>
</evidence>
<dbReference type="Gene3D" id="2.60.40.10">
    <property type="entry name" value="Immunoglobulins"/>
    <property type="match status" value="1"/>
</dbReference>
<evidence type="ECO:0000256" key="5">
    <source>
        <dbReference type="ARBA" id="ARBA00022801"/>
    </source>
</evidence>
<dbReference type="InterPro" id="IPR046985">
    <property type="entry name" value="IP5"/>
</dbReference>
<feature type="domain" description="Inositol polyphosphate-related phosphatase" evidence="10">
    <location>
        <begin position="181"/>
        <end position="482"/>
    </location>
</feature>
<dbReference type="InterPro" id="IPR048869">
    <property type="entry name" value="OCRL-1_2_ASH"/>
</dbReference>
<evidence type="ECO:0000256" key="4">
    <source>
        <dbReference type="ARBA" id="ARBA00022753"/>
    </source>
</evidence>
<evidence type="ECO:0000256" key="3">
    <source>
        <dbReference type="ARBA" id="ARBA00005910"/>
    </source>
</evidence>
<dbReference type="CDD" id="cd09093">
    <property type="entry name" value="INPP5c_INPP5B"/>
    <property type="match status" value="1"/>
</dbReference>
<comment type="subcellular location">
    <subcellularLocation>
        <location evidence="2">Cytoplasmic vesicle</location>
        <location evidence="2">Phagosome membrane</location>
    </subcellularLocation>
    <subcellularLocation>
        <location evidence="1">Early endosome membrane</location>
    </subcellularLocation>
</comment>
<evidence type="ECO:0000256" key="9">
    <source>
        <dbReference type="SAM" id="MobiDB-lite"/>
    </source>
</evidence>
<gene>
    <name evidence="12" type="primary">Dwil\GK28140</name>
    <name evidence="12" type="ORF">Dwil_GK28140</name>
</gene>
<dbReference type="AlphaFoldDB" id="A0A0Q9X604"/>
<dbReference type="Gene3D" id="1.10.555.10">
    <property type="entry name" value="Rho GTPase activation protein"/>
    <property type="match status" value="1"/>
</dbReference>
<evidence type="ECO:0000256" key="8">
    <source>
        <dbReference type="ARBA" id="ARBA00023329"/>
    </source>
</evidence>
<accession>A0A0Q9X604</accession>
<keyword evidence="6" id="KW-0443">Lipid metabolism</keyword>